<proteinExistence type="predicted"/>
<protein>
    <submittedName>
        <fullName evidence="1">Uncharacterized protein</fullName>
    </submittedName>
</protein>
<dbReference type="AlphaFoldDB" id="A0A1V6PQQ2"/>
<dbReference type="Proteomes" id="UP000191672">
    <property type="component" value="Unassembled WGS sequence"/>
</dbReference>
<sequence length="228" mass="25463">MSKAAKFNAHVLKKLQIAVKKDPEIDLAEQFPTDYPQRLVEMRESIESSPKKTKFTPQSLPEADEDIRRSLCPSDPVEILFPLSDAVADLLESVSQSAKALPAGLSQRLFEVLQNSDVLWKAPFARQKAKYSSTKAARLSAYEWSLFDIHEPDALGASWGILAYTYFLSKKGAPLGGIAGEGCQDLRRHVRMSEAPIFNLEDFETFLFSSSHPGGDVFVKFLRRLSLI</sequence>
<keyword evidence="2" id="KW-1185">Reference proteome</keyword>
<reference evidence="2" key="1">
    <citation type="journal article" date="2017" name="Nat. Microbiol.">
        <title>Global analysis of biosynthetic gene clusters reveals vast potential of secondary metabolite production in Penicillium species.</title>
        <authorList>
            <person name="Nielsen J.C."/>
            <person name="Grijseels S."/>
            <person name="Prigent S."/>
            <person name="Ji B."/>
            <person name="Dainat J."/>
            <person name="Nielsen K.F."/>
            <person name="Frisvad J.C."/>
            <person name="Workman M."/>
            <person name="Nielsen J."/>
        </authorList>
    </citation>
    <scope>NUCLEOTIDE SEQUENCE [LARGE SCALE GENOMIC DNA]</scope>
    <source>
        <strain evidence="2">IBT 31811</strain>
    </source>
</reference>
<comment type="caution">
    <text evidence="1">The sequence shown here is derived from an EMBL/GenBank/DDBJ whole genome shotgun (WGS) entry which is preliminary data.</text>
</comment>
<name>A0A1V6PQQ2_9EURO</name>
<gene>
    <name evidence="1" type="ORF">PENANT_c064G03412</name>
</gene>
<evidence type="ECO:0000313" key="1">
    <source>
        <dbReference type="EMBL" id="OQD79057.1"/>
    </source>
</evidence>
<organism evidence="1 2">
    <name type="scientific">Penicillium antarcticum</name>
    <dbReference type="NCBI Taxonomy" id="416450"/>
    <lineage>
        <taxon>Eukaryota</taxon>
        <taxon>Fungi</taxon>
        <taxon>Dikarya</taxon>
        <taxon>Ascomycota</taxon>
        <taxon>Pezizomycotina</taxon>
        <taxon>Eurotiomycetes</taxon>
        <taxon>Eurotiomycetidae</taxon>
        <taxon>Eurotiales</taxon>
        <taxon>Aspergillaceae</taxon>
        <taxon>Penicillium</taxon>
    </lineage>
</organism>
<accession>A0A1V6PQQ2</accession>
<dbReference type="STRING" id="416450.A0A1V6PQQ2"/>
<evidence type="ECO:0000313" key="2">
    <source>
        <dbReference type="Proteomes" id="UP000191672"/>
    </source>
</evidence>
<dbReference type="EMBL" id="MDYN01000064">
    <property type="protein sequence ID" value="OQD79057.1"/>
    <property type="molecule type" value="Genomic_DNA"/>
</dbReference>